<evidence type="ECO:0000313" key="3">
    <source>
        <dbReference type="EMBL" id="GGX75411.1"/>
    </source>
</evidence>
<dbReference type="SUPFAM" id="SSF48264">
    <property type="entry name" value="Cytochrome P450"/>
    <property type="match status" value="1"/>
</dbReference>
<dbReference type="EMBL" id="BMUT01000003">
    <property type="protein sequence ID" value="GGX75411.1"/>
    <property type="molecule type" value="Genomic_DNA"/>
</dbReference>
<keyword evidence="2" id="KW-0560">Oxidoreductase</keyword>
<sequence length="416" mass="45792">MTATVIDLADLDLFTDGDPHEAWRVLRRDRPVHWNATGGSATGGPGASGFWALTRYQDVHDAYVDAGLFSSRWGTVMGGSHRRDADSASGRMLIASDDPQHRLMRQQVHRAFLPALMDRARRVVRDYAGAALERMLKDGGGDFAADVAPELPAGLLAALFGLERRDALHLLSLTRSMIGFQDPRYHGDSKPSAVLVSSQVEVFDVMMDLMETRRRAPSDDLVSILLGASVNGRRFTEDEILYNCLNVAVGGNETTPFTASAAVQAFMDFPDQAQLLLDDGGLLPTAVEEVFRWTSTNAYVQRVATRDVELHGQLIRAGDSVTLWNASANRDEERFSNPDRFDVRRTPNRHMAFGVGVHRCIGMGAAQMEIALLMEEIARRGITFEPAGPPARLRSNFMLGLTRLPVHATASRDESM</sequence>
<keyword evidence="2" id="KW-0349">Heme</keyword>
<dbReference type="PROSITE" id="PS00086">
    <property type="entry name" value="CYTOCHROME_P450"/>
    <property type="match status" value="1"/>
</dbReference>
<dbReference type="InterPro" id="IPR017972">
    <property type="entry name" value="Cyt_P450_CS"/>
</dbReference>
<dbReference type="InterPro" id="IPR036396">
    <property type="entry name" value="Cyt_P450_sf"/>
</dbReference>
<proteinExistence type="inferred from homology"/>
<reference evidence="4" key="1">
    <citation type="journal article" date="2019" name="Int. J. Syst. Evol. Microbiol.">
        <title>The Global Catalogue of Microorganisms (GCM) 10K type strain sequencing project: providing services to taxonomists for standard genome sequencing and annotation.</title>
        <authorList>
            <consortium name="The Broad Institute Genomics Platform"/>
            <consortium name="The Broad Institute Genome Sequencing Center for Infectious Disease"/>
            <person name="Wu L."/>
            <person name="Ma J."/>
        </authorList>
    </citation>
    <scope>NUCLEOTIDE SEQUENCE [LARGE SCALE GENOMIC DNA]</scope>
    <source>
        <strain evidence="4">JCM 4586</strain>
    </source>
</reference>
<evidence type="ECO:0000256" key="2">
    <source>
        <dbReference type="RuleBase" id="RU000461"/>
    </source>
</evidence>
<dbReference type="Pfam" id="PF00067">
    <property type="entry name" value="p450"/>
    <property type="match status" value="1"/>
</dbReference>
<keyword evidence="2" id="KW-0408">Iron</keyword>
<keyword evidence="2" id="KW-0479">Metal-binding</keyword>
<evidence type="ECO:0000256" key="1">
    <source>
        <dbReference type="ARBA" id="ARBA00010617"/>
    </source>
</evidence>
<comment type="caution">
    <text evidence="3">The sequence shown here is derived from an EMBL/GenBank/DDBJ whole genome shotgun (WGS) entry which is preliminary data.</text>
</comment>
<dbReference type="RefSeq" id="WP_229899045.1">
    <property type="nucleotide sequence ID" value="NZ_BMUT01000003.1"/>
</dbReference>
<dbReference type="InterPro" id="IPR001128">
    <property type="entry name" value="Cyt_P450"/>
</dbReference>
<dbReference type="PRINTS" id="PR00359">
    <property type="entry name" value="BP450"/>
</dbReference>
<keyword evidence="4" id="KW-1185">Reference proteome</keyword>
<keyword evidence="2" id="KW-0503">Monooxygenase</keyword>
<protein>
    <submittedName>
        <fullName evidence="3">Cytochrome P450</fullName>
    </submittedName>
</protein>
<organism evidence="3 4">
    <name type="scientific">Streptomyces hiroshimensis</name>
    <dbReference type="NCBI Taxonomy" id="66424"/>
    <lineage>
        <taxon>Bacteria</taxon>
        <taxon>Bacillati</taxon>
        <taxon>Actinomycetota</taxon>
        <taxon>Actinomycetes</taxon>
        <taxon>Kitasatosporales</taxon>
        <taxon>Streptomycetaceae</taxon>
        <taxon>Streptomyces</taxon>
    </lineage>
</organism>
<dbReference type="InterPro" id="IPR002397">
    <property type="entry name" value="Cyt_P450_B"/>
</dbReference>
<accession>A0ABQ2Y9P2</accession>
<comment type="similarity">
    <text evidence="1 2">Belongs to the cytochrome P450 family.</text>
</comment>
<evidence type="ECO:0000313" key="4">
    <source>
        <dbReference type="Proteomes" id="UP000659223"/>
    </source>
</evidence>
<dbReference type="PANTHER" id="PTHR46696">
    <property type="entry name" value="P450, PUTATIVE (EUROFUNG)-RELATED"/>
    <property type="match status" value="1"/>
</dbReference>
<dbReference type="CDD" id="cd11033">
    <property type="entry name" value="CYP142-like"/>
    <property type="match status" value="1"/>
</dbReference>
<gene>
    <name evidence="3" type="ORF">GCM10010324_21030</name>
</gene>
<name>A0ABQ2Y9P2_9ACTN</name>
<dbReference type="Proteomes" id="UP000659223">
    <property type="component" value="Unassembled WGS sequence"/>
</dbReference>
<dbReference type="PANTHER" id="PTHR46696:SF4">
    <property type="entry name" value="BIOTIN BIOSYNTHESIS CYTOCHROME P450"/>
    <property type="match status" value="1"/>
</dbReference>
<dbReference type="Gene3D" id="1.10.630.10">
    <property type="entry name" value="Cytochrome P450"/>
    <property type="match status" value="1"/>
</dbReference>